<dbReference type="Pfam" id="PF05721">
    <property type="entry name" value="PhyH"/>
    <property type="match status" value="1"/>
</dbReference>
<reference evidence="1" key="1">
    <citation type="submission" date="2020-05" db="EMBL/GenBank/DDBJ databases">
        <authorList>
            <person name="Chiriac C."/>
            <person name="Salcher M."/>
            <person name="Ghai R."/>
            <person name="Kavagutti S V."/>
        </authorList>
    </citation>
    <scope>NUCLEOTIDE SEQUENCE</scope>
</reference>
<dbReference type="SUPFAM" id="SSF51197">
    <property type="entry name" value="Clavaminate synthase-like"/>
    <property type="match status" value="1"/>
</dbReference>
<proteinExistence type="predicted"/>
<dbReference type="InterPro" id="IPR008775">
    <property type="entry name" value="Phytyl_CoA_dOase-like"/>
</dbReference>
<dbReference type="AlphaFoldDB" id="A0A6J6FJ03"/>
<dbReference type="Gene3D" id="2.60.120.620">
    <property type="entry name" value="q2cbj1_9rhob like domain"/>
    <property type="match status" value="1"/>
</dbReference>
<protein>
    <submittedName>
        <fullName evidence="1">Unannotated protein</fullName>
    </submittedName>
</protein>
<dbReference type="EMBL" id="CAEZSR010000198">
    <property type="protein sequence ID" value="CAB4587023.1"/>
    <property type="molecule type" value="Genomic_DNA"/>
</dbReference>
<accession>A0A6J6FJ03</accession>
<gene>
    <name evidence="1" type="ORF">UFOPK1493_03498</name>
</gene>
<evidence type="ECO:0000313" key="1">
    <source>
        <dbReference type="EMBL" id="CAB4587023.1"/>
    </source>
</evidence>
<sequence>MHLGDDVLDRIRTEGYAVVEGFLTADELAAAREGLFDEFPTHEQYFAEPERYVHVVAHQFAGLRVGPFRSWPLTRLAFHPDLVDAAERFCGTTDLDLYKIELWAKYSGAVDYDQAHHRDYGNHHLLVPRADRRWPQLTTFILLSDVTEHDAPTKVIPRSIGDDVPLWPDRLAPGELHEHEVAVTGPAGSIFLYTTDVLHRGSAFTGHPRSRFALLADYMARGNPWMGKVSWPGAALHPAIRTLMVHATPRERHLFGVPLPGHEYWDEQTLHDVALRYPGIDLTPYTSPDTSPDTSP</sequence>
<organism evidence="1">
    <name type="scientific">freshwater metagenome</name>
    <dbReference type="NCBI Taxonomy" id="449393"/>
    <lineage>
        <taxon>unclassified sequences</taxon>
        <taxon>metagenomes</taxon>
        <taxon>ecological metagenomes</taxon>
    </lineage>
</organism>
<name>A0A6J6FJ03_9ZZZZ</name>